<reference evidence="1" key="1">
    <citation type="submission" date="2018-02" db="EMBL/GenBank/DDBJ databases">
        <title>Rhizophora mucronata_Transcriptome.</title>
        <authorList>
            <person name="Meera S.P."/>
            <person name="Sreeshan A."/>
            <person name="Augustine A."/>
        </authorList>
    </citation>
    <scope>NUCLEOTIDE SEQUENCE</scope>
    <source>
        <tissue evidence="1">Leaf</tissue>
    </source>
</reference>
<dbReference type="AlphaFoldDB" id="A0A2P2PNJ2"/>
<accession>A0A2P2PNJ2</accession>
<name>A0A2P2PNJ2_RHIMU</name>
<sequence>MKCISSPVLSLNKAHWANTLLPWQGLYMTYNVSFITLAWKRASGLGFVSAT</sequence>
<evidence type="ECO:0000313" key="1">
    <source>
        <dbReference type="EMBL" id="MBX56278.1"/>
    </source>
</evidence>
<organism evidence="1">
    <name type="scientific">Rhizophora mucronata</name>
    <name type="common">Asiatic mangrove</name>
    <dbReference type="NCBI Taxonomy" id="61149"/>
    <lineage>
        <taxon>Eukaryota</taxon>
        <taxon>Viridiplantae</taxon>
        <taxon>Streptophyta</taxon>
        <taxon>Embryophyta</taxon>
        <taxon>Tracheophyta</taxon>
        <taxon>Spermatophyta</taxon>
        <taxon>Magnoliopsida</taxon>
        <taxon>eudicotyledons</taxon>
        <taxon>Gunneridae</taxon>
        <taxon>Pentapetalae</taxon>
        <taxon>rosids</taxon>
        <taxon>fabids</taxon>
        <taxon>Malpighiales</taxon>
        <taxon>Rhizophoraceae</taxon>
        <taxon>Rhizophora</taxon>
    </lineage>
</organism>
<proteinExistence type="predicted"/>
<dbReference type="EMBL" id="GGEC01075794">
    <property type="protein sequence ID" value="MBX56278.1"/>
    <property type="molecule type" value="Transcribed_RNA"/>
</dbReference>
<protein>
    <submittedName>
        <fullName evidence="1">Uncharacterized protein</fullName>
    </submittedName>
</protein>